<evidence type="ECO:0000313" key="2">
    <source>
        <dbReference type="EMBL" id="GMH47749.1"/>
    </source>
</evidence>
<dbReference type="AlphaFoldDB" id="A0A9W7DLA6"/>
<feature type="compositionally biased region" description="Basic and acidic residues" evidence="1">
    <location>
        <begin position="361"/>
        <end position="376"/>
    </location>
</feature>
<feature type="compositionally biased region" description="Basic and acidic residues" evidence="1">
    <location>
        <begin position="136"/>
        <end position="148"/>
    </location>
</feature>
<organism evidence="2 3">
    <name type="scientific">Triparma laevis f. longispina</name>
    <dbReference type="NCBI Taxonomy" id="1714387"/>
    <lineage>
        <taxon>Eukaryota</taxon>
        <taxon>Sar</taxon>
        <taxon>Stramenopiles</taxon>
        <taxon>Ochrophyta</taxon>
        <taxon>Bolidophyceae</taxon>
        <taxon>Parmales</taxon>
        <taxon>Triparmaceae</taxon>
        <taxon>Triparma</taxon>
    </lineage>
</organism>
<protein>
    <submittedName>
        <fullName evidence="2">Uncharacterized protein</fullName>
    </submittedName>
</protein>
<evidence type="ECO:0000256" key="1">
    <source>
        <dbReference type="SAM" id="MobiDB-lite"/>
    </source>
</evidence>
<feature type="region of interest" description="Disordered" evidence="1">
    <location>
        <begin position="127"/>
        <end position="148"/>
    </location>
</feature>
<dbReference type="EMBL" id="BRXW01000360">
    <property type="protein sequence ID" value="GMH47749.1"/>
    <property type="molecule type" value="Genomic_DNA"/>
</dbReference>
<sequence>MYQLMMQQQQASMMQATFDNNQYIPGAMTEVMTGQLAVYPKTDVKPESVSLGYNQSQSLGGGLEKMPCRARGVPADHTFQTAYFIVKKGTPHGTLLKCSHPYCSEAGWKFRFCMFCKLPVAKRNFTKRHSHLPNQGDKKPPEPTSEEGQRILEELEQPIRLSQRERGFLDLLESRPVKGAVDYDSKIKDWCVMCVENSKPEPPPKPKIIAPVVNKPRINTRGSSQQQAMIQDGVVLPVPAMAQAPMGSIPQPMAVQSAVAPGVQVSVRVNGNSMNGATTAAIPKPNGSEGEHQFHTEPVPAPAAAGVVVGEGVVVDVGGGMPLVSNDINGVPILCEPVGGGNGVSVGAVEVGGGGGGGEPAVKKLKTEDTREANPA</sequence>
<gene>
    <name evidence="2" type="ORF">TrLO_g6152</name>
</gene>
<evidence type="ECO:0000313" key="3">
    <source>
        <dbReference type="Proteomes" id="UP001165122"/>
    </source>
</evidence>
<keyword evidence="3" id="KW-1185">Reference proteome</keyword>
<comment type="caution">
    <text evidence="2">The sequence shown here is derived from an EMBL/GenBank/DDBJ whole genome shotgun (WGS) entry which is preliminary data.</text>
</comment>
<name>A0A9W7DLA6_9STRA</name>
<dbReference type="OrthoDB" id="49401at2759"/>
<feature type="region of interest" description="Disordered" evidence="1">
    <location>
        <begin position="351"/>
        <end position="376"/>
    </location>
</feature>
<accession>A0A9W7DLA6</accession>
<proteinExistence type="predicted"/>
<reference evidence="3" key="1">
    <citation type="journal article" date="2023" name="Commun. Biol.">
        <title>Genome analysis of Parmales, the sister group of diatoms, reveals the evolutionary specialization of diatoms from phago-mixotrophs to photoautotrophs.</title>
        <authorList>
            <person name="Ban H."/>
            <person name="Sato S."/>
            <person name="Yoshikawa S."/>
            <person name="Yamada K."/>
            <person name="Nakamura Y."/>
            <person name="Ichinomiya M."/>
            <person name="Sato N."/>
            <person name="Blanc-Mathieu R."/>
            <person name="Endo H."/>
            <person name="Kuwata A."/>
            <person name="Ogata H."/>
        </authorList>
    </citation>
    <scope>NUCLEOTIDE SEQUENCE [LARGE SCALE GENOMIC DNA]</scope>
    <source>
        <strain evidence="3">NIES 3700</strain>
    </source>
</reference>
<dbReference type="Proteomes" id="UP001165122">
    <property type="component" value="Unassembled WGS sequence"/>
</dbReference>